<dbReference type="InterPro" id="IPR003789">
    <property type="entry name" value="Asn/Gln_tRNA_amidoTrase-B-like"/>
</dbReference>
<dbReference type="Gene3D" id="1.10.10.410">
    <property type="match status" value="1"/>
</dbReference>
<dbReference type="EMBL" id="MHRJ01000038">
    <property type="protein sequence ID" value="OHA21875.1"/>
    <property type="molecule type" value="Genomic_DNA"/>
</dbReference>
<dbReference type="InterPro" id="IPR023168">
    <property type="entry name" value="GatB_Yqey_C_2"/>
</dbReference>
<evidence type="ECO:0008006" key="3">
    <source>
        <dbReference type="Google" id="ProtNLM"/>
    </source>
</evidence>
<dbReference type="InterPro" id="IPR019004">
    <property type="entry name" value="YqeY/Aim41"/>
</dbReference>
<dbReference type="Pfam" id="PF09424">
    <property type="entry name" value="YqeY"/>
    <property type="match status" value="1"/>
</dbReference>
<proteinExistence type="predicted"/>
<name>A0A1G2MD81_9BACT</name>
<organism evidence="1 2">
    <name type="scientific">Candidatus Taylorbacteria bacterium RIFCSPHIGHO2_02_49_25</name>
    <dbReference type="NCBI Taxonomy" id="1802305"/>
    <lineage>
        <taxon>Bacteria</taxon>
        <taxon>Candidatus Tayloriibacteriota</taxon>
    </lineage>
</organism>
<comment type="caution">
    <text evidence="1">The sequence shown here is derived from an EMBL/GenBank/DDBJ whole genome shotgun (WGS) entry which is preliminary data.</text>
</comment>
<evidence type="ECO:0000313" key="1">
    <source>
        <dbReference type="EMBL" id="OHA21875.1"/>
    </source>
</evidence>
<dbReference type="AlphaFoldDB" id="A0A1G2MD81"/>
<dbReference type="GO" id="GO:0016884">
    <property type="term" value="F:carbon-nitrogen ligase activity, with glutamine as amido-N-donor"/>
    <property type="evidence" value="ECO:0007669"/>
    <property type="project" value="InterPro"/>
</dbReference>
<protein>
    <recommendedName>
        <fullName evidence="3">Glutamyl-tRNA amidotransferase</fullName>
    </recommendedName>
</protein>
<dbReference type="Proteomes" id="UP000176493">
    <property type="component" value="Unassembled WGS sequence"/>
</dbReference>
<dbReference type="PANTHER" id="PTHR28055:SF1">
    <property type="entry name" value="ALTERED INHERITANCE OF MITOCHONDRIA PROTEIN 41, MITOCHONDRIAL"/>
    <property type="match status" value="1"/>
</dbReference>
<accession>A0A1G2MD81</accession>
<evidence type="ECO:0000313" key="2">
    <source>
        <dbReference type="Proteomes" id="UP000176493"/>
    </source>
</evidence>
<dbReference type="SUPFAM" id="SSF89095">
    <property type="entry name" value="GatB/YqeY motif"/>
    <property type="match status" value="1"/>
</dbReference>
<reference evidence="1 2" key="1">
    <citation type="journal article" date="2016" name="Nat. Commun.">
        <title>Thousands of microbial genomes shed light on interconnected biogeochemical processes in an aquifer system.</title>
        <authorList>
            <person name="Anantharaman K."/>
            <person name="Brown C.T."/>
            <person name="Hug L.A."/>
            <person name="Sharon I."/>
            <person name="Castelle C.J."/>
            <person name="Probst A.J."/>
            <person name="Thomas B.C."/>
            <person name="Singh A."/>
            <person name="Wilkins M.J."/>
            <person name="Karaoz U."/>
            <person name="Brodie E.L."/>
            <person name="Williams K.H."/>
            <person name="Hubbard S.S."/>
            <person name="Banfield J.F."/>
        </authorList>
    </citation>
    <scope>NUCLEOTIDE SEQUENCE [LARGE SCALE GENOMIC DNA]</scope>
</reference>
<dbReference type="PANTHER" id="PTHR28055">
    <property type="entry name" value="ALTERED INHERITANCE OF MITOCHONDRIA PROTEIN 41, MITOCHONDRIAL"/>
    <property type="match status" value="1"/>
</dbReference>
<gene>
    <name evidence="1" type="ORF">A2W52_03525</name>
</gene>
<dbReference type="InterPro" id="IPR042184">
    <property type="entry name" value="YqeY/Aim41_N"/>
</dbReference>
<dbReference type="Gene3D" id="1.10.1510.10">
    <property type="entry name" value="Uncharacterised protein YqeY/AIM41 PF09424, N-terminal domain"/>
    <property type="match status" value="1"/>
</dbReference>
<sequence length="153" mass="16898">MPIIKEIDTQIPEAMRAKDAVRLGVLRGMKAACVNELIAKRRKPEEALTDEETVAVIKRLVNQRRDSTEQFRKGGREELAQSEEAELCILEAFLPKMMGESEIRAIAKRKKAELTIADTSKIGSLVGAVMKECKGRADGGAVRKVIESLFVSS</sequence>